<gene>
    <name evidence="1" type="ORF">BO83DRAFT_393554</name>
</gene>
<keyword evidence="2" id="KW-1185">Reference proteome</keyword>
<evidence type="ECO:0000313" key="2">
    <source>
        <dbReference type="Proteomes" id="UP000246171"/>
    </source>
</evidence>
<dbReference type="AlphaFoldDB" id="A0A317UNP6"/>
<reference evidence="1" key="1">
    <citation type="submission" date="2016-12" db="EMBL/GenBank/DDBJ databases">
        <title>The genomes of Aspergillus section Nigri reveals drivers in fungal speciation.</title>
        <authorList>
            <consortium name="DOE Joint Genome Institute"/>
            <person name="Vesth T.C."/>
            <person name="Nybo J."/>
            <person name="Theobald S."/>
            <person name="Brandl J."/>
            <person name="Frisvad J.C."/>
            <person name="Nielsen K.F."/>
            <person name="Lyhne E.K."/>
            <person name="Kogle M.E."/>
            <person name="Kuo A."/>
            <person name="Riley R."/>
            <person name="Clum A."/>
            <person name="Nolan M."/>
            <person name="Lipzen A."/>
            <person name="Salamov A."/>
            <person name="Henrissat B."/>
            <person name="Wiebenga A."/>
            <person name="De vries R.P."/>
            <person name="Grigoriev I.V."/>
            <person name="Mortensen U.H."/>
            <person name="Andersen M.R."/>
            <person name="Baker S.E."/>
        </authorList>
    </citation>
    <scope>NUCLEOTIDE SEQUENCE</scope>
    <source>
        <strain evidence="1">CBS 122712</strain>
    </source>
</reference>
<comment type="caution">
    <text evidence="1">The sequence shown here is derived from an EMBL/GenBank/DDBJ whole genome shotgun (WGS) entry which is preliminary data.</text>
</comment>
<dbReference type="GeneID" id="37054944"/>
<name>A0A317UNP6_ASPEC</name>
<protein>
    <submittedName>
        <fullName evidence="1">Uncharacterized protein</fullName>
    </submittedName>
</protein>
<dbReference type="Proteomes" id="UP000246171">
    <property type="component" value="Unassembled WGS sequence"/>
</dbReference>
<sequence>MLRHVTELIFIQTNSIYGNSWLLSYSHLTQSNLTMSFWKALFPKKYREKQITQKNKDHIESGIKATISDKFSSFLEGDRHSRKNTFQLPQYNPAVSISENDPLVYLDILGAHLDNYWRARLLLYETAQQARPLVSMLGRKSFKLDPVLGSARPRTCRNAQ</sequence>
<proteinExistence type="predicted"/>
<dbReference type="OrthoDB" id="10363866at2759"/>
<accession>A0A317UNP6</accession>
<organism evidence="1 2">
    <name type="scientific">Aspergillus eucalypticola (strain CBS 122712 / IBT 29274)</name>
    <dbReference type="NCBI Taxonomy" id="1448314"/>
    <lineage>
        <taxon>Eukaryota</taxon>
        <taxon>Fungi</taxon>
        <taxon>Dikarya</taxon>
        <taxon>Ascomycota</taxon>
        <taxon>Pezizomycotina</taxon>
        <taxon>Eurotiomycetes</taxon>
        <taxon>Eurotiomycetidae</taxon>
        <taxon>Eurotiales</taxon>
        <taxon>Aspergillaceae</taxon>
        <taxon>Aspergillus</taxon>
        <taxon>Aspergillus subgen. Circumdati</taxon>
    </lineage>
</organism>
<evidence type="ECO:0000313" key="1">
    <source>
        <dbReference type="EMBL" id="PWY63039.1"/>
    </source>
</evidence>
<dbReference type="VEuPathDB" id="FungiDB:BO83DRAFT_393554"/>
<dbReference type="EMBL" id="MSFU01000039">
    <property type="protein sequence ID" value="PWY63039.1"/>
    <property type="molecule type" value="Genomic_DNA"/>
</dbReference>
<dbReference type="RefSeq" id="XP_025382798.1">
    <property type="nucleotide sequence ID" value="XM_025532982.1"/>
</dbReference>